<feature type="coiled-coil region" evidence="1">
    <location>
        <begin position="71"/>
        <end position="105"/>
    </location>
</feature>
<dbReference type="AlphaFoldDB" id="A0A4Q1KFP2"/>
<protein>
    <submittedName>
        <fullName evidence="2">DUF2971 domain-containing protein</fullName>
    </submittedName>
</protein>
<evidence type="ECO:0000256" key="1">
    <source>
        <dbReference type="SAM" id="Coils"/>
    </source>
</evidence>
<keyword evidence="1" id="KW-0175">Coiled coil</keyword>
<comment type="caution">
    <text evidence="2">The sequence shown here is derived from an EMBL/GenBank/DDBJ whole genome shotgun (WGS) entry which is preliminary data.</text>
</comment>
<accession>A0A4Q1KFP2</accession>
<gene>
    <name evidence="2" type="ORF">EQG68_14435</name>
</gene>
<name>A0A4Q1KFP2_9FLAO</name>
<organism evidence="2 3">
    <name type="scientific">Flavobacterium piscinae</name>
    <dbReference type="NCBI Taxonomy" id="2506424"/>
    <lineage>
        <taxon>Bacteria</taxon>
        <taxon>Pseudomonadati</taxon>
        <taxon>Bacteroidota</taxon>
        <taxon>Flavobacteriia</taxon>
        <taxon>Flavobacteriales</taxon>
        <taxon>Flavobacteriaceae</taxon>
        <taxon>Flavobacterium</taxon>
    </lineage>
</organism>
<proteinExistence type="predicted"/>
<reference evidence="3" key="1">
    <citation type="submission" date="2019-01" db="EMBL/GenBank/DDBJ databases">
        <title>Cytophagaceae bacterium strain CAR-16.</title>
        <authorList>
            <person name="Chen W.-M."/>
        </authorList>
    </citation>
    <scope>NUCLEOTIDE SEQUENCE [LARGE SCALE GENOMIC DNA]</scope>
    <source>
        <strain evidence="3">ICH-30</strain>
    </source>
</reference>
<sequence>MKKKDNLISIKKPKSKNPYLWKYYDLHRFIYLITKKKIFFTRLDNLDDPFEGLSTKFLRDNNLNAKIEAQIEHSNLLLNNNNEEFEKLKKNSQVIQNQIKEFSQTKQYVSCWFNGERESMAMWNLYSNPDSVAIKVNFETLRNCLSQSFSLFVSENNHGISIVGDEIKYLRLNPFDENLKRQSLNFSALKKDESYSHENEYRFLIISNNLEFRPQFFTIPINLEKLKLTILSHPKMEPWKFENLKELLKLTNLNIELIKSPIILK</sequence>
<dbReference type="Proteomes" id="UP000289734">
    <property type="component" value="Unassembled WGS sequence"/>
</dbReference>
<dbReference type="Pfam" id="PF11185">
    <property type="entry name" value="DUF2971"/>
    <property type="match status" value="1"/>
</dbReference>
<evidence type="ECO:0000313" key="2">
    <source>
        <dbReference type="EMBL" id="RXR28317.1"/>
    </source>
</evidence>
<evidence type="ECO:0000313" key="3">
    <source>
        <dbReference type="Proteomes" id="UP000289734"/>
    </source>
</evidence>
<dbReference type="RefSeq" id="WP_129465596.1">
    <property type="nucleotide sequence ID" value="NZ_SBKQ01000019.1"/>
</dbReference>
<dbReference type="OrthoDB" id="8548541at2"/>
<dbReference type="EMBL" id="SBKQ01000019">
    <property type="protein sequence ID" value="RXR28317.1"/>
    <property type="molecule type" value="Genomic_DNA"/>
</dbReference>
<keyword evidence="3" id="KW-1185">Reference proteome</keyword>
<dbReference type="InterPro" id="IPR021352">
    <property type="entry name" value="DUF2971"/>
</dbReference>